<organism evidence="2 3">
    <name type="scientific">Trifolium subterraneum</name>
    <name type="common">Subterranean clover</name>
    <dbReference type="NCBI Taxonomy" id="3900"/>
    <lineage>
        <taxon>Eukaryota</taxon>
        <taxon>Viridiplantae</taxon>
        <taxon>Streptophyta</taxon>
        <taxon>Embryophyta</taxon>
        <taxon>Tracheophyta</taxon>
        <taxon>Spermatophyta</taxon>
        <taxon>Magnoliopsida</taxon>
        <taxon>eudicotyledons</taxon>
        <taxon>Gunneridae</taxon>
        <taxon>Pentapetalae</taxon>
        <taxon>rosids</taxon>
        <taxon>fabids</taxon>
        <taxon>Fabales</taxon>
        <taxon>Fabaceae</taxon>
        <taxon>Papilionoideae</taxon>
        <taxon>50 kb inversion clade</taxon>
        <taxon>NPAAA clade</taxon>
        <taxon>Hologalegina</taxon>
        <taxon>IRL clade</taxon>
        <taxon>Trifolieae</taxon>
        <taxon>Trifolium</taxon>
    </lineage>
</organism>
<keyword evidence="3" id="KW-1185">Reference proteome</keyword>
<dbReference type="PANTHER" id="PTHR47074:SF48">
    <property type="entry name" value="POLYNUCLEOTIDYL TRANSFERASE, RIBONUCLEASE H-LIKE SUPERFAMILY PROTEIN"/>
    <property type="match status" value="1"/>
</dbReference>
<dbReference type="GO" id="GO:0004523">
    <property type="term" value="F:RNA-DNA hybrid ribonuclease activity"/>
    <property type="evidence" value="ECO:0007669"/>
    <property type="project" value="InterPro"/>
</dbReference>
<proteinExistence type="predicted"/>
<dbReference type="PANTHER" id="PTHR47074">
    <property type="entry name" value="BNAC02G40300D PROTEIN"/>
    <property type="match status" value="1"/>
</dbReference>
<protein>
    <recommendedName>
        <fullName evidence="1">RNase H type-1 domain-containing protein</fullName>
    </recommendedName>
</protein>
<dbReference type="Proteomes" id="UP000242715">
    <property type="component" value="Unassembled WGS sequence"/>
</dbReference>
<dbReference type="InterPro" id="IPR052929">
    <property type="entry name" value="RNase_H-like_EbsB-rel"/>
</dbReference>
<accession>A0A2Z6N6G6</accession>
<dbReference type="AlphaFoldDB" id="A0A2Z6N6G6"/>
<feature type="domain" description="RNase H type-1" evidence="1">
    <location>
        <begin position="203"/>
        <end position="267"/>
    </location>
</feature>
<dbReference type="Pfam" id="PF13456">
    <property type="entry name" value="RVT_3"/>
    <property type="match status" value="1"/>
</dbReference>
<gene>
    <name evidence="2" type="ORF">TSUD_220690</name>
</gene>
<evidence type="ECO:0000313" key="3">
    <source>
        <dbReference type="Proteomes" id="UP000242715"/>
    </source>
</evidence>
<sequence>MSVYLVPDSTIKDIERLMNSFWWGGGNNNKGIRWLAQDRMTHTKAQGGMGFRDLHIFNLALIAKQGWHMMTKPHTLVAKLYRARWSIGNGASIKVMSEPWLRGQDSAWLPSPQSQGSVFFSVGSDVGTAITADNQCKSGYSRSPNNQVWNDVAEPGRSIGIKARHLWEEWLSVQQVQLDRRPHQQQQQVADWQKPTIGWYKCNVDAAFHRELNKTSSWWCLRDYMGRFVTAKTTWMEGNCSIMEGESAALLEAMKQMEQQGKSHVIF</sequence>
<evidence type="ECO:0000259" key="1">
    <source>
        <dbReference type="Pfam" id="PF13456"/>
    </source>
</evidence>
<dbReference type="InterPro" id="IPR002156">
    <property type="entry name" value="RNaseH_domain"/>
</dbReference>
<dbReference type="OrthoDB" id="1021815at2759"/>
<evidence type="ECO:0000313" key="2">
    <source>
        <dbReference type="EMBL" id="GAU37643.1"/>
    </source>
</evidence>
<dbReference type="GO" id="GO:0003676">
    <property type="term" value="F:nucleic acid binding"/>
    <property type="evidence" value="ECO:0007669"/>
    <property type="project" value="InterPro"/>
</dbReference>
<name>A0A2Z6N6G6_TRISU</name>
<reference evidence="3" key="1">
    <citation type="journal article" date="2017" name="Front. Plant Sci.">
        <title>Climate Clever Clovers: New Paradigm to Reduce the Environmental Footprint of Ruminants by Breeding Low Methanogenic Forages Utilizing Haplotype Variation.</title>
        <authorList>
            <person name="Kaur P."/>
            <person name="Appels R."/>
            <person name="Bayer P.E."/>
            <person name="Keeble-Gagnere G."/>
            <person name="Wang J."/>
            <person name="Hirakawa H."/>
            <person name="Shirasawa K."/>
            <person name="Vercoe P."/>
            <person name="Stefanova K."/>
            <person name="Durmic Z."/>
            <person name="Nichols P."/>
            <person name="Revell C."/>
            <person name="Isobe S.N."/>
            <person name="Edwards D."/>
            <person name="Erskine W."/>
        </authorList>
    </citation>
    <scope>NUCLEOTIDE SEQUENCE [LARGE SCALE GENOMIC DNA]</scope>
    <source>
        <strain evidence="3">cv. Daliak</strain>
    </source>
</reference>
<dbReference type="EMBL" id="DF973683">
    <property type="protein sequence ID" value="GAU37643.1"/>
    <property type="molecule type" value="Genomic_DNA"/>
</dbReference>